<reference evidence="5 6" key="1">
    <citation type="submission" date="2020-02" db="EMBL/GenBank/DDBJ databases">
        <title>Balneolaceae bacterium YR4-1, complete genome.</title>
        <authorList>
            <person name="Li Y."/>
            <person name="Wu S."/>
        </authorList>
    </citation>
    <scope>NUCLEOTIDE SEQUENCE [LARGE SCALE GENOMIC DNA]</scope>
    <source>
        <strain evidence="5 6">YR4-1</strain>
    </source>
</reference>
<dbReference type="RefSeq" id="WP_165140479.1">
    <property type="nucleotide sequence ID" value="NZ_JAALLT010000002.1"/>
</dbReference>
<sequence>MDFIPAQESSLFIKVFRIYVRLLFKRRFKNVWIKQEYVPGDQSRTIYYLNHHSWWDGIIPLLLNEYLLKQKARALMEDKQMRQYSFFKRIGAFSIDRNDPRKTVTSLRYAVQSMKRDKSSLFIYPEGKITPTGSSMDFEGGLAWLHSKLPEVDIVPVGIYMHTIRNDKPELHVQIGKPVRLHKEFKNKEMTRVYEDELNQILGQLRSTAGFTDEPFRKFL</sequence>
<protein>
    <recommendedName>
        <fullName evidence="4">Phospholipid/glycerol acyltransferase domain-containing protein</fullName>
    </recommendedName>
</protein>
<dbReference type="CDD" id="cd06551">
    <property type="entry name" value="LPLAT"/>
    <property type="match status" value="1"/>
</dbReference>
<dbReference type="InterPro" id="IPR002123">
    <property type="entry name" value="Plipid/glycerol_acylTrfase"/>
</dbReference>
<evidence type="ECO:0000256" key="2">
    <source>
        <dbReference type="ARBA" id="ARBA00022679"/>
    </source>
</evidence>
<dbReference type="Proteomes" id="UP000473278">
    <property type="component" value="Unassembled WGS sequence"/>
</dbReference>
<evidence type="ECO:0000256" key="1">
    <source>
        <dbReference type="ARBA" id="ARBA00005189"/>
    </source>
</evidence>
<comment type="caution">
    <text evidence="5">The sequence shown here is derived from an EMBL/GenBank/DDBJ whole genome shotgun (WGS) entry which is preliminary data.</text>
</comment>
<organism evidence="5 6">
    <name type="scientific">Halalkalibaculum roseum</name>
    <dbReference type="NCBI Taxonomy" id="2709311"/>
    <lineage>
        <taxon>Bacteria</taxon>
        <taxon>Pseudomonadati</taxon>
        <taxon>Balneolota</taxon>
        <taxon>Balneolia</taxon>
        <taxon>Balneolales</taxon>
        <taxon>Balneolaceae</taxon>
        <taxon>Halalkalibaculum</taxon>
    </lineage>
</organism>
<keyword evidence="2" id="KW-0808">Transferase</keyword>
<evidence type="ECO:0000313" key="6">
    <source>
        <dbReference type="Proteomes" id="UP000473278"/>
    </source>
</evidence>
<dbReference type="SMART" id="SM00563">
    <property type="entry name" value="PlsC"/>
    <property type="match status" value="1"/>
</dbReference>
<evidence type="ECO:0000256" key="3">
    <source>
        <dbReference type="ARBA" id="ARBA00023315"/>
    </source>
</evidence>
<dbReference type="EMBL" id="JAALLT010000002">
    <property type="protein sequence ID" value="NGP76275.1"/>
    <property type="molecule type" value="Genomic_DNA"/>
</dbReference>
<dbReference type="PANTHER" id="PTHR10434:SF11">
    <property type="entry name" value="1-ACYL-SN-GLYCEROL-3-PHOSPHATE ACYLTRANSFERASE"/>
    <property type="match status" value="1"/>
</dbReference>
<evidence type="ECO:0000313" key="5">
    <source>
        <dbReference type="EMBL" id="NGP76275.1"/>
    </source>
</evidence>
<dbReference type="GO" id="GO:0003841">
    <property type="term" value="F:1-acylglycerol-3-phosphate O-acyltransferase activity"/>
    <property type="evidence" value="ECO:0007669"/>
    <property type="project" value="TreeGrafter"/>
</dbReference>
<dbReference type="AlphaFoldDB" id="A0A6M1T2P4"/>
<keyword evidence="6" id="KW-1185">Reference proteome</keyword>
<feature type="domain" description="Phospholipid/glycerol acyltransferase" evidence="4">
    <location>
        <begin position="45"/>
        <end position="162"/>
    </location>
</feature>
<accession>A0A6M1T2P4</accession>
<dbReference type="SUPFAM" id="SSF69593">
    <property type="entry name" value="Glycerol-3-phosphate (1)-acyltransferase"/>
    <property type="match status" value="1"/>
</dbReference>
<proteinExistence type="predicted"/>
<name>A0A6M1T2P4_9BACT</name>
<dbReference type="PANTHER" id="PTHR10434">
    <property type="entry name" value="1-ACYL-SN-GLYCEROL-3-PHOSPHATE ACYLTRANSFERASE"/>
    <property type="match status" value="1"/>
</dbReference>
<keyword evidence="3" id="KW-0012">Acyltransferase</keyword>
<dbReference type="Pfam" id="PF01553">
    <property type="entry name" value="Acyltransferase"/>
    <property type="match status" value="1"/>
</dbReference>
<comment type="pathway">
    <text evidence="1">Lipid metabolism.</text>
</comment>
<dbReference type="GO" id="GO:0005886">
    <property type="term" value="C:plasma membrane"/>
    <property type="evidence" value="ECO:0007669"/>
    <property type="project" value="TreeGrafter"/>
</dbReference>
<dbReference type="GO" id="GO:0006654">
    <property type="term" value="P:phosphatidic acid biosynthetic process"/>
    <property type="evidence" value="ECO:0007669"/>
    <property type="project" value="TreeGrafter"/>
</dbReference>
<gene>
    <name evidence="5" type="ORF">G3570_06500</name>
</gene>
<evidence type="ECO:0000259" key="4">
    <source>
        <dbReference type="SMART" id="SM00563"/>
    </source>
</evidence>